<dbReference type="Proteomes" id="UP000492821">
    <property type="component" value="Unassembled WGS sequence"/>
</dbReference>
<protein>
    <submittedName>
        <fullName evidence="2">FBD domain-containing protein</fullName>
    </submittedName>
</protein>
<sequence>STARFGPEQSTFNKISPYFSKLLQRYMPDVITNAGCKNKKLFVKLDIVDDDPIEELPLSSSNRKAVVIIRSLNFKESIAGTLSKYYQKRVFWMYETSCFGSSFTPAELVYLAKHTKKSLRFYLCSLTETVSFSAIWPCIKHLDSIDLNVKNLDVGEDIKETLLYKPCEFSADCF</sequence>
<reference evidence="2" key="2">
    <citation type="submission" date="2020-10" db="UniProtKB">
        <authorList>
            <consortium name="WormBaseParasite"/>
        </authorList>
    </citation>
    <scope>IDENTIFICATION</scope>
</reference>
<evidence type="ECO:0000313" key="1">
    <source>
        <dbReference type="Proteomes" id="UP000492821"/>
    </source>
</evidence>
<reference evidence="1" key="1">
    <citation type="journal article" date="2013" name="Genetics">
        <title>The draft genome and transcriptome of Panagrellus redivivus are shaped by the harsh demands of a free-living lifestyle.</title>
        <authorList>
            <person name="Srinivasan J."/>
            <person name="Dillman A.R."/>
            <person name="Macchietto M.G."/>
            <person name="Heikkinen L."/>
            <person name="Lakso M."/>
            <person name="Fracchia K.M."/>
            <person name="Antoshechkin I."/>
            <person name="Mortazavi A."/>
            <person name="Wong G."/>
            <person name="Sternberg P.W."/>
        </authorList>
    </citation>
    <scope>NUCLEOTIDE SEQUENCE [LARGE SCALE GENOMIC DNA]</scope>
    <source>
        <strain evidence="1">MT8872</strain>
    </source>
</reference>
<keyword evidence="1" id="KW-1185">Reference proteome</keyword>
<proteinExistence type="predicted"/>
<evidence type="ECO:0000313" key="2">
    <source>
        <dbReference type="WBParaSite" id="Pan_g3411.t1"/>
    </source>
</evidence>
<dbReference type="AlphaFoldDB" id="A0A7E4VWW0"/>
<name>A0A7E4VWW0_PANRE</name>
<accession>A0A7E4VWW0</accession>
<organism evidence="1 2">
    <name type="scientific">Panagrellus redivivus</name>
    <name type="common">Microworm</name>
    <dbReference type="NCBI Taxonomy" id="6233"/>
    <lineage>
        <taxon>Eukaryota</taxon>
        <taxon>Metazoa</taxon>
        <taxon>Ecdysozoa</taxon>
        <taxon>Nematoda</taxon>
        <taxon>Chromadorea</taxon>
        <taxon>Rhabditida</taxon>
        <taxon>Tylenchina</taxon>
        <taxon>Panagrolaimomorpha</taxon>
        <taxon>Panagrolaimoidea</taxon>
        <taxon>Panagrolaimidae</taxon>
        <taxon>Panagrellus</taxon>
    </lineage>
</organism>
<dbReference type="WBParaSite" id="Pan_g3411.t1">
    <property type="protein sequence ID" value="Pan_g3411.t1"/>
    <property type="gene ID" value="Pan_g3411"/>
</dbReference>